<gene>
    <name evidence="2" type="ORF">AL00_20330</name>
</gene>
<proteinExistence type="predicted"/>
<evidence type="ECO:0000313" key="3">
    <source>
        <dbReference type="Proteomes" id="UP000028135"/>
    </source>
</evidence>
<dbReference type="InterPro" id="IPR051049">
    <property type="entry name" value="Dienelactone_hydrolase-like"/>
</dbReference>
<dbReference type="EMBL" id="JANF02000094">
    <property type="protein sequence ID" value="KER34496.1"/>
    <property type="molecule type" value="Genomic_DNA"/>
</dbReference>
<evidence type="ECO:0000259" key="1">
    <source>
        <dbReference type="Pfam" id="PF01738"/>
    </source>
</evidence>
<protein>
    <submittedName>
        <fullName evidence="2">Carboxymethylenebutenolidase</fullName>
    </submittedName>
</protein>
<name>A0A8E0WNH6_9SPHN</name>
<dbReference type="Pfam" id="PF01738">
    <property type="entry name" value="DLH"/>
    <property type="match status" value="1"/>
</dbReference>
<accession>A0A8E0WNH6</accession>
<organism evidence="2 3">
    <name type="scientific">Sphingobium indicum F2</name>
    <dbReference type="NCBI Taxonomy" id="1450518"/>
    <lineage>
        <taxon>Bacteria</taxon>
        <taxon>Pseudomonadati</taxon>
        <taxon>Pseudomonadota</taxon>
        <taxon>Alphaproteobacteria</taxon>
        <taxon>Sphingomonadales</taxon>
        <taxon>Sphingomonadaceae</taxon>
        <taxon>Sphingobium</taxon>
    </lineage>
</organism>
<dbReference type="PANTHER" id="PTHR46623:SF6">
    <property type="entry name" value="ALPHA_BETA-HYDROLASES SUPERFAMILY PROTEIN"/>
    <property type="match status" value="1"/>
</dbReference>
<dbReference type="AlphaFoldDB" id="A0A8E0WNH6"/>
<dbReference type="PANTHER" id="PTHR46623">
    <property type="entry name" value="CARBOXYMETHYLENEBUTENOLIDASE-RELATED"/>
    <property type="match status" value="1"/>
</dbReference>
<dbReference type="InterPro" id="IPR002925">
    <property type="entry name" value="Dienelactn_hydro"/>
</dbReference>
<evidence type="ECO:0000313" key="2">
    <source>
        <dbReference type="EMBL" id="KER34496.1"/>
    </source>
</evidence>
<feature type="domain" description="Dienelactone hydrolase" evidence="1">
    <location>
        <begin position="15"/>
        <end position="230"/>
    </location>
</feature>
<comment type="caution">
    <text evidence="2">The sequence shown here is derived from an EMBL/GenBank/DDBJ whole genome shotgun (WGS) entry which is preliminary data.</text>
</comment>
<dbReference type="RefSeq" id="WP_020820184.1">
    <property type="nucleotide sequence ID" value="NZ_JANF02000094.1"/>
</dbReference>
<dbReference type="InterPro" id="IPR029058">
    <property type="entry name" value="AB_hydrolase_fold"/>
</dbReference>
<dbReference type="SUPFAM" id="SSF53474">
    <property type="entry name" value="alpha/beta-Hydrolases"/>
    <property type="match status" value="1"/>
</dbReference>
<dbReference type="GO" id="GO:0016787">
    <property type="term" value="F:hydrolase activity"/>
    <property type="evidence" value="ECO:0007669"/>
    <property type="project" value="InterPro"/>
</dbReference>
<dbReference type="Gene3D" id="3.40.50.1820">
    <property type="entry name" value="alpha/beta hydrolase"/>
    <property type="match status" value="1"/>
</dbReference>
<reference evidence="2 3" key="1">
    <citation type="submission" date="2014-05" db="EMBL/GenBank/DDBJ databases">
        <title>Genome Announcement of Sphingobium lucknowense F2.</title>
        <authorList>
            <person name="Lal R."/>
            <person name="Negi V."/>
            <person name="Lata P."/>
            <person name="Sangwan N."/>
            <person name="Gupta S.K."/>
            <person name="Rao D.L.N."/>
            <person name="Das S."/>
        </authorList>
    </citation>
    <scope>NUCLEOTIDE SEQUENCE [LARGE SCALE GENOMIC DNA]</scope>
    <source>
        <strain evidence="2 3">F2</strain>
    </source>
</reference>
<dbReference type="Proteomes" id="UP000028135">
    <property type="component" value="Unassembled WGS sequence"/>
</dbReference>
<sequence>MTNFNYSIDTSHGPMDGYITAQPGQARPGIVLLPEIFGINGAMRLAADQFSQAGFAVLAPDLFSQVESRVELGYTEADRERAIAIWQKMDDSVALADSRAAINALAADPRCNGEISVLGFCLGGKYALLLAAQGGILASVSFYPVRVNDYQEQLITLKCPTQVHVGDDDAHIPPPVLDVLTSALSSSETNELHLYAGAGHGFFNSVRSFGYSPRAAESAFTRAVAFLNRHQGT</sequence>